<organism evidence="8 9">
    <name type="scientific">Lingula anatina</name>
    <name type="common">Brachiopod</name>
    <name type="synonym">Lingula unguis</name>
    <dbReference type="NCBI Taxonomy" id="7574"/>
    <lineage>
        <taxon>Eukaryota</taxon>
        <taxon>Metazoa</taxon>
        <taxon>Spiralia</taxon>
        <taxon>Lophotrochozoa</taxon>
        <taxon>Brachiopoda</taxon>
        <taxon>Linguliformea</taxon>
        <taxon>Lingulata</taxon>
        <taxon>Lingulida</taxon>
        <taxon>Linguloidea</taxon>
        <taxon>Lingulidae</taxon>
        <taxon>Lingula</taxon>
    </lineage>
</organism>
<keyword evidence="5" id="KW-0675">Receptor</keyword>
<reference evidence="9" key="1">
    <citation type="submission" date="2025-08" db="UniProtKB">
        <authorList>
            <consortium name="RefSeq"/>
        </authorList>
    </citation>
    <scope>IDENTIFICATION</scope>
    <source>
        <tissue evidence="9">Gonads</tissue>
    </source>
</reference>
<keyword evidence="6" id="KW-0325">Glycoprotein</keyword>
<dbReference type="InterPro" id="IPR028082">
    <property type="entry name" value="Peripla_BP_I"/>
</dbReference>
<evidence type="ECO:0000259" key="7">
    <source>
        <dbReference type="Pfam" id="PF01094"/>
    </source>
</evidence>
<protein>
    <submittedName>
        <fullName evidence="9">Uncharacterized protein LOC106164867</fullName>
    </submittedName>
</protein>
<dbReference type="InParanoid" id="A0A1S3ILF8"/>
<sequence>MMRYLREVEFVHLDNRTIAFKDNGEVKHAMYGVKNAQLTDNVLVFNEVGTWVDGKLSLSSPIEMYDRNGTRTPSYVTSSCSDSCECKNKQLDNRFSRLDGGDVVLVGIFDAHLEGDEVKECSDIVDKLGMLGETEAFFYGLDLVNQDPSVLPNVTLGGIVLDNCNVNADRLSRQITSILLEEVSVAGANVDAVPMLGAVSGISSTGAMHVQRFLEVYKLPQISHRSSSPLLSDKARFPHFLRMIASDVAQVDAMIDIMKAMNWTYVITVFSDNAYGRAGMRQFLRKAEKEGLCVATQIMIENYFPSDDAVMENVVQYMIAGVFPNAKVVAMFVTASHARAILQARNRLLGNTSNEIIWLAADAWGLAGRPVSGLDSVARGAITLDFHSQTLPAFGRYLTSLTPETNKRNIWFEELWEQHFGCYLRDSSKYSKRCSEDLSLSHSDVAPFQSHAANVVDGVYVYARSLQNLIKDFCPETPLELCRKARNNLDKVYEYITRLDFEGSGGTRVAFDRLGDGVPRYGIYNFQRLHDNSYGYVKVGTWTEGVLNLEKQNLYYYAINDTATKTAEAVTSSCLNPPCKCSTEEIMDMPFHEQYRDFTLLGYFPLHAYQSFDDTCGALRPEMYQQLLAFYFAIDQINKNSTILGDSVLGFMVWDTCSNSKHGEFVFEAFDLNLRLFNQPPDPPILTNVMAMIGGYFDDVTAAISKANQRGYHLVQISPGATSPVFNNKTNHPRFLRTARTNTGQLELLTSLVKEIRRSVISIVYSNASADEETVESLIALLEGQGICTVGVRKLPDSEGEYDGVIKELCSVHGLTAVIIFASESETLQLLLAGKRQGSAGKLMWISGNPWRAGVVDGVEDVVRGSFTLQPDYPTDSRFDTFLERLTADSFPNDPWYREFWEDHFECGLEFGGKYDVVCRGTESFSERPLPQHFYTSNTINAVYAYALGVTYLYLRKCGKVNVSGCFDEVPGDDGSIGELLEEISKVSFSGAAGQPFSFTEENNGLERYKVLNYQGDAGFVEVGHWKDGRLSLDLQAIKLYDAQGNVMDLPSQRRMSLPCFWYNMFNLPWHIY</sequence>
<evidence type="ECO:0000256" key="5">
    <source>
        <dbReference type="ARBA" id="ARBA00023170"/>
    </source>
</evidence>
<dbReference type="PRINTS" id="PR00248">
    <property type="entry name" value="GPCRMGR"/>
</dbReference>
<evidence type="ECO:0000256" key="2">
    <source>
        <dbReference type="ARBA" id="ARBA00022692"/>
    </source>
</evidence>
<dbReference type="AlphaFoldDB" id="A0A1S3ILF8"/>
<dbReference type="Gene3D" id="3.40.50.2300">
    <property type="match status" value="4"/>
</dbReference>
<dbReference type="GeneID" id="106164867"/>
<evidence type="ECO:0000256" key="6">
    <source>
        <dbReference type="ARBA" id="ARBA00023180"/>
    </source>
</evidence>
<comment type="subcellular location">
    <subcellularLocation>
        <location evidence="1">Membrane</location>
        <topology evidence="1">Multi-pass membrane protein</topology>
    </subcellularLocation>
</comment>
<dbReference type="InterPro" id="IPR000337">
    <property type="entry name" value="GPCR_3"/>
</dbReference>
<feature type="domain" description="Receptor ligand binding region" evidence="7">
    <location>
        <begin position="627"/>
        <end position="1017"/>
    </location>
</feature>
<feature type="domain" description="Receptor ligand binding region" evidence="7">
    <location>
        <begin position="134"/>
        <end position="527"/>
    </location>
</feature>
<gene>
    <name evidence="9" type="primary">LOC106164867</name>
</gene>
<evidence type="ECO:0000256" key="1">
    <source>
        <dbReference type="ARBA" id="ARBA00004141"/>
    </source>
</evidence>
<dbReference type="KEGG" id="lak:106164867"/>
<dbReference type="InterPro" id="IPR050726">
    <property type="entry name" value="mGluR"/>
</dbReference>
<evidence type="ECO:0000256" key="3">
    <source>
        <dbReference type="ARBA" id="ARBA00022989"/>
    </source>
</evidence>
<dbReference type="FunFam" id="3.40.50.2300:FF:000145">
    <property type="entry name" value="Glutamate receptor, metabotropic"/>
    <property type="match status" value="1"/>
</dbReference>
<dbReference type="OrthoDB" id="425344at2759"/>
<proteinExistence type="predicted"/>
<dbReference type="GO" id="GO:0016020">
    <property type="term" value="C:membrane"/>
    <property type="evidence" value="ECO:0007669"/>
    <property type="project" value="UniProtKB-SubCell"/>
</dbReference>
<dbReference type="PANTHER" id="PTHR24060">
    <property type="entry name" value="METABOTROPIC GLUTAMATE RECEPTOR"/>
    <property type="match status" value="1"/>
</dbReference>
<dbReference type="SUPFAM" id="SSF53822">
    <property type="entry name" value="Periplasmic binding protein-like I"/>
    <property type="match status" value="2"/>
</dbReference>
<evidence type="ECO:0000313" key="9">
    <source>
        <dbReference type="RefSeq" id="XP_013398354.2"/>
    </source>
</evidence>
<keyword evidence="8" id="KW-1185">Reference proteome</keyword>
<accession>A0A1S3ILF8</accession>
<evidence type="ECO:0000256" key="4">
    <source>
        <dbReference type="ARBA" id="ARBA00023136"/>
    </source>
</evidence>
<dbReference type="RefSeq" id="XP_013398354.2">
    <property type="nucleotide sequence ID" value="XM_013542900.2"/>
</dbReference>
<name>A0A1S3ILF8_LINAN</name>
<keyword evidence="4" id="KW-0472">Membrane</keyword>
<dbReference type="Proteomes" id="UP000085678">
    <property type="component" value="Unplaced"/>
</dbReference>
<dbReference type="STRING" id="7574.A0A1S3ILF8"/>
<dbReference type="Pfam" id="PF01094">
    <property type="entry name" value="ANF_receptor"/>
    <property type="match status" value="2"/>
</dbReference>
<dbReference type="GO" id="GO:0004930">
    <property type="term" value="F:G protein-coupled receptor activity"/>
    <property type="evidence" value="ECO:0007669"/>
    <property type="project" value="InterPro"/>
</dbReference>
<dbReference type="InterPro" id="IPR001828">
    <property type="entry name" value="ANF_lig-bd_rcpt"/>
</dbReference>
<keyword evidence="3" id="KW-1133">Transmembrane helix</keyword>
<evidence type="ECO:0000313" key="8">
    <source>
        <dbReference type="Proteomes" id="UP000085678"/>
    </source>
</evidence>
<keyword evidence="2" id="KW-0812">Transmembrane</keyword>